<name>A0ABS6SGG9_9SPHN</name>
<keyword evidence="10" id="KW-1185">Reference proteome</keyword>
<keyword evidence="7 8" id="KW-0472">Membrane</keyword>
<comment type="subcellular location">
    <subcellularLocation>
        <location evidence="1">Cell membrane</location>
        <topology evidence="1">Multi-pass membrane protein</topology>
    </subcellularLocation>
</comment>
<accession>A0ABS6SGG9</accession>
<evidence type="ECO:0000313" key="10">
    <source>
        <dbReference type="Proteomes" id="UP000722336"/>
    </source>
</evidence>
<feature type="transmembrane region" description="Helical" evidence="8">
    <location>
        <begin position="34"/>
        <end position="58"/>
    </location>
</feature>
<evidence type="ECO:0000256" key="2">
    <source>
        <dbReference type="ARBA" id="ARBA00007776"/>
    </source>
</evidence>
<keyword evidence="6 8" id="KW-1133">Transmembrane helix</keyword>
<comment type="caution">
    <text evidence="9">The sequence shown here is derived from an EMBL/GenBank/DDBJ whole genome shotgun (WGS) entry which is preliminary data.</text>
</comment>
<dbReference type="Pfam" id="PF04093">
    <property type="entry name" value="MreD"/>
    <property type="match status" value="1"/>
</dbReference>
<feature type="transmembrane region" description="Helical" evidence="8">
    <location>
        <begin position="162"/>
        <end position="183"/>
    </location>
</feature>
<dbReference type="InterPro" id="IPR007227">
    <property type="entry name" value="Cell_shape_determining_MreD"/>
</dbReference>
<evidence type="ECO:0000256" key="5">
    <source>
        <dbReference type="ARBA" id="ARBA00022960"/>
    </source>
</evidence>
<evidence type="ECO:0000256" key="8">
    <source>
        <dbReference type="SAM" id="Phobius"/>
    </source>
</evidence>
<evidence type="ECO:0000256" key="6">
    <source>
        <dbReference type="ARBA" id="ARBA00022989"/>
    </source>
</evidence>
<evidence type="ECO:0000313" key="9">
    <source>
        <dbReference type="EMBL" id="MBV7256937.1"/>
    </source>
</evidence>
<protein>
    <submittedName>
        <fullName evidence="9">Rod shape-determining protein MreD</fullName>
    </submittedName>
</protein>
<dbReference type="EMBL" id="JAGSPA010000003">
    <property type="protein sequence ID" value="MBV7256937.1"/>
    <property type="molecule type" value="Genomic_DNA"/>
</dbReference>
<evidence type="ECO:0000256" key="4">
    <source>
        <dbReference type="ARBA" id="ARBA00022692"/>
    </source>
</evidence>
<keyword evidence="3" id="KW-1003">Cell membrane</keyword>
<feature type="transmembrane region" description="Helical" evidence="8">
    <location>
        <begin position="78"/>
        <end position="104"/>
    </location>
</feature>
<gene>
    <name evidence="9" type="primary">mreD</name>
    <name evidence="9" type="ORF">KCG44_09095</name>
</gene>
<comment type="similarity">
    <text evidence="2">Belongs to the MreD family.</text>
</comment>
<organism evidence="9 10">
    <name type="scientific">Pacificimonas pallii</name>
    <dbReference type="NCBI Taxonomy" id="2827236"/>
    <lineage>
        <taxon>Bacteria</taxon>
        <taxon>Pseudomonadati</taxon>
        <taxon>Pseudomonadota</taxon>
        <taxon>Alphaproteobacteria</taxon>
        <taxon>Sphingomonadales</taxon>
        <taxon>Sphingosinicellaceae</taxon>
        <taxon>Pacificimonas</taxon>
    </lineage>
</organism>
<feature type="transmembrane region" description="Helical" evidence="8">
    <location>
        <begin position="125"/>
        <end position="150"/>
    </location>
</feature>
<proteinExistence type="inferred from homology"/>
<evidence type="ECO:0000256" key="3">
    <source>
        <dbReference type="ARBA" id="ARBA00022475"/>
    </source>
</evidence>
<keyword evidence="4 8" id="KW-0812">Transmembrane</keyword>
<keyword evidence="5" id="KW-0133">Cell shape</keyword>
<evidence type="ECO:0000256" key="7">
    <source>
        <dbReference type="ARBA" id="ARBA00023136"/>
    </source>
</evidence>
<dbReference type="Proteomes" id="UP000722336">
    <property type="component" value="Unassembled WGS sequence"/>
</dbReference>
<sequence length="193" mass="21195">MKRALRDYGRTSARPSGSLSFLERSGNWLRSLRVVIAPIVVAAGLILSAAPVFTPLASWPNFALVLVYLYALYRPNQLAAWTGVPLGVLADIVFAMPVGANALLMPLFMIAVQWVDRQGSRVHWLADWALAVPLLLAYQLILWRLCLIAAPSDLPGAEALPFLYQGLASLAAFPLVAVLFVRIQRRFVDGIRT</sequence>
<evidence type="ECO:0000256" key="1">
    <source>
        <dbReference type="ARBA" id="ARBA00004651"/>
    </source>
</evidence>
<reference evidence="9 10" key="1">
    <citation type="submission" date="2021-04" db="EMBL/GenBank/DDBJ databases">
        <authorList>
            <person name="Pira H."/>
            <person name="Risdian C."/>
            <person name="Wink J."/>
        </authorList>
    </citation>
    <scope>NUCLEOTIDE SEQUENCE [LARGE SCALE GENOMIC DNA]</scope>
    <source>
        <strain evidence="9 10">WHA3</strain>
    </source>
</reference>
<dbReference type="RefSeq" id="WP_218445777.1">
    <property type="nucleotide sequence ID" value="NZ_JAGSPA010000003.1"/>
</dbReference>